<comment type="caution">
    <text evidence="2">The sequence shown here is derived from an EMBL/GenBank/DDBJ whole genome shotgun (WGS) entry which is preliminary data.</text>
</comment>
<feature type="transmembrane region" description="Helical" evidence="1">
    <location>
        <begin position="112"/>
        <end position="133"/>
    </location>
</feature>
<name>A0A4R9JJD5_9LEPT</name>
<dbReference type="AlphaFoldDB" id="A0A4R9JJD5"/>
<feature type="transmembrane region" description="Helical" evidence="1">
    <location>
        <begin position="59"/>
        <end position="81"/>
    </location>
</feature>
<evidence type="ECO:0000313" key="2">
    <source>
        <dbReference type="EMBL" id="TGL41458.1"/>
    </source>
</evidence>
<evidence type="ECO:0000313" key="3">
    <source>
        <dbReference type="Proteomes" id="UP000298125"/>
    </source>
</evidence>
<accession>A0A4R9JJD5</accession>
<sequence>MRTIVMNVIWVILGIFLGSAVNMGLITVSGEIIPPPKGADVTTMEGLKASIHLFEPKHFLFPFLAHALGTFVGSAFVSRFATSQRLKYSFVIGLFFLVGGVTNILILPSPLWFVFVDLACAYLPMSYLAYITFRKNPLA</sequence>
<reference evidence="2" key="1">
    <citation type="journal article" date="2019" name="PLoS Negl. Trop. Dis.">
        <title>Revisiting the worldwide diversity of Leptospira species in the environment.</title>
        <authorList>
            <person name="Vincent A.T."/>
            <person name="Schiettekatte O."/>
            <person name="Bourhy P."/>
            <person name="Veyrier F.J."/>
            <person name="Picardeau M."/>
        </authorList>
    </citation>
    <scope>NUCLEOTIDE SEQUENCE [LARGE SCALE GENOMIC DNA]</scope>
    <source>
        <strain evidence="2">201702692</strain>
    </source>
</reference>
<feature type="transmembrane region" description="Helical" evidence="1">
    <location>
        <begin position="7"/>
        <end position="28"/>
    </location>
</feature>
<keyword evidence="1" id="KW-0812">Transmembrane</keyword>
<evidence type="ECO:0000256" key="1">
    <source>
        <dbReference type="SAM" id="Phobius"/>
    </source>
</evidence>
<keyword evidence="1" id="KW-1133">Transmembrane helix</keyword>
<keyword evidence="3" id="KW-1185">Reference proteome</keyword>
<dbReference type="OrthoDB" id="6025129at2"/>
<dbReference type="EMBL" id="RQGA01000007">
    <property type="protein sequence ID" value="TGL41458.1"/>
    <property type="molecule type" value="Genomic_DNA"/>
</dbReference>
<dbReference type="RefSeq" id="WP_135578094.1">
    <property type="nucleotide sequence ID" value="NZ_RQGA01000007.1"/>
</dbReference>
<gene>
    <name evidence="2" type="ORF">EHQ49_07785</name>
</gene>
<proteinExistence type="predicted"/>
<protein>
    <submittedName>
        <fullName evidence="2">Uncharacterized protein</fullName>
    </submittedName>
</protein>
<dbReference type="Proteomes" id="UP000298125">
    <property type="component" value="Unassembled WGS sequence"/>
</dbReference>
<organism evidence="2 3">
    <name type="scientific">Leptospira perdikensis</name>
    <dbReference type="NCBI Taxonomy" id="2484948"/>
    <lineage>
        <taxon>Bacteria</taxon>
        <taxon>Pseudomonadati</taxon>
        <taxon>Spirochaetota</taxon>
        <taxon>Spirochaetia</taxon>
        <taxon>Leptospirales</taxon>
        <taxon>Leptospiraceae</taxon>
        <taxon>Leptospira</taxon>
    </lineage>
</organism>
<keyword evidence="1" id="KW-0472">Membrane</keyword>
<feature type="transmembrane region" description="Helical" evidence="1">
    <location>
        <begin position="88"/>
        <end position="106"/>
    </location>
</feature>